<reference evidence="1" key="1">
    <citation type="submission" date="2020-03" db="EMBL/GenBank/DDBJ databases">
        <title>The deep terrestrial virosphere.</title>
        <authorList>
            <person name="Holmfeldt K."/>
            <person name="Nilsson E."/>
            <person name="Simone D."/>
            <person name="Lopez-Fernandez M."/>
            <person name="Wu X."/>
            <person name="de Brujin I."/>
            <person name="Lundin D."/>
            <person name="Andersson A."/>
            <person name="Bertilsson S."/>
            <person name="Dopson M."/>
        </authorList>
    </citation>
    <scope>NUCLEOTIDE SEQUENCE</scope>
    <source>
        <strain evidence="1">MM415A01153</strain>
    </source>
</reference>
<gene>
    <name evidence="1" type="ORF">MM415A01153_0012</name>
</gene>
<dbReference type="EMBL" id="MT142316">
    <property type="protein sequence ID" value="QJA78033.1"/>
    <property type="molecule type" value="Genomic_DNA"/>
</dbReference>
<dbReference type="AlphaFoldDB" id="A0A6M3K8B9"/>
<accession>A0A6M3K8B9</accession>
<evidence type="ECO:0000313" key="1">
    <source>
        <dbReference type="EMBL" id="QJA78033.1"/>
    </source>
</evidence>
<organism evidence="1">
    <name type="scientific">viral metagenome</name>
    <dbReference type="NCBI Taxonomy" id="1070528"/>
    <lineage>
        <taxon>unclassified sequences</taxon>
        <taxon>metagenomes</taxon>
        <taxon>organismal metagenomes</taxon>
    </lineage>
</organism>
<sequence length="504" mass="55236">MVDAYGAYAMDWTDIDAAMDEYYRMGRVPAQFTRQGTTSRWFTVRGEKMKGKRYHFKVYIQPPTGTRRENLATAATGEFPAARDLAHLDMSYDDDDMTVFWLTVKPNELQDIQSEDRKHTIFKLSQMLISEAERDAAGQVNSAIHQASTNVIGTVKALYNDDGTSYTGGQTDGFIRMTDGAINQINKGERLDIYDSDGVTFLVEVIVNDVIYGLDGPYRSGSRVASIGPGIVVTQSADSPTALDLISEPAVGDFIARSSEYTQAGTKGLHGLPDWFSPTANVYNNETGTAIDRDAKGYAWQLPEIVYVAAPGSEVTFDMDTHLAQLDVTLPYRVKNGRNGRRIDIDEGISMPEALVAITTPSIAREATTDATSTIRFTTAAEASMSGAERKRLFGVTGFDGIVWRSPNLGHVAIQSDTAARPFKVDIIDPQSFHFLTLGGQDGGTLPQQGLRWLRNPKGGRFERVRGTNNRPTFYVDAGAWTSLLLFCDQIGANAEIQGVKGSI</sequence>
<proteinExistence type="predicted"/>
<name>A0A6M3K8B9_9ZZZZ</name>
<protein>
    <submittedName>
        <fullName evidence="1">Uncharacterized protein</fullName>
    </submittedName>
</protein>